<sequence>MSNRKQLLLTNICCKDIFSSVSEYIKTRKIFWSSAPEWGANNALSL</sequence>
<dbReference type="Proteomes" id="UP000887565">
    <property type="component" value="Unplaced"/>
</dbReference>
<proteinExistence type="predicted"/>
<evidence type="ECO:0000313" key="2">
    <source>
        <dbReference type="WBParaSite" id="nRc.2.0.1.t48343-RA"/>
    </source>
</evidence>
<dbReference type="AlphaFoldDB" id="A0A915LDD9"/>
<name>A0A915LDD9_ROMCU</name>
<reference evidence="2" key="1">
    <citation type="submission" date="2022-11" db="UniProtKB">
        <authorList>
            <consortium name="WormBaseParasite"/>
        </authorList>
    </citation>
    <scope>IDENTIFICATION</scope>
</reference>
<dbReference type="WBParaSite" id="nRc.2.0.1.t48343-RA">
    <property type="protein sequence ID" value="nRc.2.0.1.t48343-RA"/>
    <property type="gene ID" value="nRc.2.0.1.g48343"/>
</dbReference>
<accession>A0A915LDD9</accession>
<evidence type="ECO:0000313" key="1">
    <source>
        <dbReference type="Proteomes" id="UP000887565"/>
    </source>
</evidence>
<organism evidence="1 2">
    <name type="scientific">Romanomermis culicivorax</name>
    <name type="common">Nematode worm</name>
    <dbReference type="NCBI Taxonomy" id="13658"/>
    <lineage>
        <taxon>Eukaryota</taxon>
        <taxon>Metazoa</taxon>
        <taxon>Ecdysozoa</taxon>
        <taxon>Nematoda</taxon>
        <taxon>Enoplea</taxon>
        <taxon>Dorylaimia</taxon>
        <taxon>Mermithida</taxon>
        <taxon>Mermithoidea</taxon>
        <taxon>Mermithidae</taxon>
        <taxon>Romanomermis</taxon>
    </lineage>
</organism>
<keyword evidence="1" id="KW-1185">Reference proteome</keyword>
<protein>
    <submittedName>
        <fullName evidence="2">Uncharacterized protein</fullName>
    </submittedName>
</protein>